<protein>
    <submittedName>
        <fullName evidence="1">Uncharacterized protein</fullName>
    </submittedName>
</protein>
<dbReference type="EMBL" id="ATCN01000568">
    <property type="protein sequence ID" value="EPR78775.1"/>
    <property type="molecule type" value="Genomic_DNA"/>
</dbReference>
<organism evidence="1 2">
    <name type="scientific">Spraguea lophii (strain 42_110)</name>
    <name type="common">Microsporidian parasite</name>
    <dbReference type="NCBI Taxonomy" id="1358809"/>
    <lineage>
        <taxon>Eukaryota</taxon>
        <taxon>Fungi</taxon>
        <taxon>Fungi incertae sedis</taxon>
        <taxon>Microsporidia</taxon>
        <taxon>Spragueidae</taxon>
        <taxon>Spraguea</taxon>
    </lineage>
</organism>
<dbReference type="Proteomes" id="UP000014978">
    <property type="component" value="Unassembled WGS sequence"/>
</dbReference>
<gene>
    <name evidence="1" type="ORF">SLOPH_2122</name>
</gene>
<proteinExistence type="predicted"/>
<evidence type="ECO:0000313" key="2">
    <source>
        <dbReference type="Proteomes" id="UP000014978"/>
    </source>
</evidence>
<evidence type="ECO:0000313" key="1">
    <source>
        <dbReference type="EMBL" id="EPR78775.1"/>
    </source>
</evidence>
<keyword evidence="2" id="KW-1185">Reference proteome</keyword>
<comment type="caution">
    <text evidence="1">The sequence shown here is derived from an EMBL/GenBank/DDBJ whole genome shotgun (WGS) entry which is preliminary data.</text>
</comment>
<dbReference type="HOGENOM" id="CLU_771675_0_0_1"/>
<sequence length="348" mass="41068">MGILIIVNNVEHDLLFSRDGIILTNANGKTIIQKSDISSLHTKNEEPLLLKIKSKDNKNYIFKFENSYTKEIIKSLLLLIITTKDVYEEILKNEKDISTAYDLLVQNKVLEVDKFWSIFETIIKEYKKKSINTSNYTLEIENTKESLLNLFLDIPIMLYVYCEMNITLSQFYNIFKQSNFYDIKNECNSIDRLISKYFVSNKEEKNYAKRINNFSEMIVQEHNESKINIKEQKITEAEFEPIYPFEDIPLNDVEALPSDIHDNGCNIDFVIEEEERNYKLNKNQLNKMLLISKIIFKAKSKNIKELDQYAIEISEKYISSLEKETGYKNLREYCKRILPINFISKNQK</sequence>
<dbReference type="AlphaFoldDB" id="S7W7E9"/>
<dbReference type="VEuPathDB" id="MicrosporidiaDB:SLOPH_2122"/>
<accession>S7W7E9</accession>
<name>S7W7E9_SPRLO</name>
<dbReference type="OrthoDB" id="2194086at2759"/>
<dbReference type="InParanoid" id="S7W7E9"/>
<dbReference type="OMA" id="HNESKIN"/>
<reference evidence="2" key="1">
    <citation type="journal article" date="2013" name="PLoS Genet.">
        <title>The genome of Spraguea lophii and the basis of host-microsporidian interactions.</title>
        <authorList>
            <person name="Campbell S.E."/>
            <person name="Williams T.A."/>
            <person name="Yousuf A."/>
            <person name="Soanes D.M."/>
            <person name="Paszkiewicz K.H."/>
            <person name="Williams B.A.P."/>
        </authorList>
    </citation>
    <scope>NUCLEOTIDE SEQUENCE [LARGE SCALE GENOMIC DNA]</scope>
    <source>
        <strain evidence="2">42_110</strain>
    </source>
</reference>